<comment type="caution">
    <text evidence="1">The sequence shown here is derived from an EMBL/GenBank/DDBJ whole genome shotgun (WGS) entry which is preliminary data.</text>
</comment>
<dbReference type="Proteomes" id="UP000377595">
    <property type="component" value="Unassembled WGS sequence"/>
</dbReference>
<accession>A0A5M3XUH1</accession>
<dbReference type="RefSeq" id="WP_155348093.1">
    <property type="nucleotide sequence ID" value="NZ_BAAAHM010000031.1"/>
</dbReference>
<name>A0A5M3XUH1_9ACTN</name>
<proteinExistence type="predicted"/>
<protein>
    <submittedName>
        <fullName evidence="1">Uncharacterized protein</fullName>
    </submittedName>
</protein>
<dbReference type="AlphaFoldDB" id="A0A5M3XUH1"/>
<dbReference type="EMBL" id="BLAF01000039">
    <property type="protein sequence ID" value="GES23181.1"/>
    <property type="molecule type" value="Genomic_DNA"/>
</dbReference>
<evidence type="ECO:0000313" key="1">
    <source>
        <dbReference type="EMBL" id="GES23181.1"/>
    </source>
</evidence>
<keyword evidence="2" id="KW-1185">Reference proteome</keyword>
<reference evidence="1 2" key="1">
    <citation type="submission" date="2019-10" db="EMBL/GenBank/DDBJ databases">
        <title>Whole genome shotgun sequence of Acrocarpospora pleiomorpha NBRC 16267.</title>
        <authorList>
            <person name="Ichikawa N."/>
            <person name="Kimura A."/>
            <person name="Kitahashi Y."/>
            <person name="Komaki H."/>
            <person name="Oguchi A."/>
        </authorList>
    </citation>
    <scope>NUCLEOTIDE SEQUENCE [LARGE SCALE GENOMIC DNA]</scope>
    <source>
        <strain evidence="1 2">NBRC 16267</strain>
    </source>
</reference>
<evidence type="ECO:0000313" key="2">
    <source>
        <dbReference type="Proteomes" id="UP000377595"/>
    </source>
</evidence>
<organism evidence="1 2">
    <name type="scientific">Acrocarpospora pleiomorpha</name>
    <dbReference type="NCBI Taxonomy" id="90975"/>
    <lineage>
        <taxon>Bacteria</taxon>
        <taxon>Bacillati</taxon>
        <taxon>Actinomycetota</taxon>
        <taxon>Actinomycetes</taxon>
        <taxon>Streptosporangiales</taxon>
        <taxon>Streptosporangiaceae</taxon>
        <taxon>Acrocarpospora</taxon>
    </lineage>
</organism>
<sequence>MRLVVKIRTADLAGRRLRAWKSKVDRRRVIKLSENDTEFFIDSKLFDRDPDRRVRIEVVP</sequence>
<gene>
    <name evidence="1" type="ORF">Aple_060800</name>
</gene>